<dbReference type="PROSITE" id="PS50007">
    <property type="entry name" value="PIPLC_X_DOMAIN"/>
    <property type="match status" value="1"/>
</dbReference>
<dbReference type="InterPro" id="IPR017946">
    <property type="entry name" value="PLC-like_Pdiesterase_TIM-brl"/>
</dbReference>
<organism evidence="8 9">
    <name type="scientific">Pseudomonas alkylphenolica</name>
    <dbReference type="NCBI Taxonomy" id="237609"/>
    <lineage>
        <taxon>Bacteria</taxon>
        <taxon>Pseudomonadati</taxon>
        <taxon>Pseudomonadota</taxon>
        <taxon>Gammaproteobacteria</taxon>
        <taxon>Pseudomonadales</taxon>
        <taxon>Pseudomonadaceae</taxon>
        <taxon>Pseudomonas</taxon>
    </lineage>
</organism>
<gene>
    <name evidence="8" type="ORF">DM813_02200</name>
</gene>
<evidence type="ECO:0000256" key="6">
    <source>
        <dbReference type="SAM" id="SignalP"/>
    </source>
</evidence>
<evidence type="ECO:0000256" key="3">
    <source>
        <dbReference type="ARBA" id="ARBA00019758"/>
    </source>
</evidence>
<dbReference type="Pfam" id="PF00388">
    <property type="entry name" value="PI-PLC-X"/>
    <property type="match status" value="1"/>
</dbReference>
<evidence type="ECO:0000259" key="7">
    <source>
        <dbReference type="SMART" id="SM00148"/>
    </source>
</evidence>
<dbReference type="InterPro" id="IPR051057">
    <property type="entry name" value="PI-PLC_domain"/>
</dbReference>
<reference evidence="8 9" key="1">
    <citation type="submission" date="2018-06" db="EMBL/GenBank/DDBJ databases">
        <title>Bacteria isolated from soil of Wuhan.</title>
        <authorList>
            <person name="Wei X."/>
            <person name="Chunhua H."/>
        </authorList>
    </citation>
    <scope>NUCLEOTIDE SEQUENCE [LARGE SCALE GENOMIC DNA]</scope>
    <source>
        <strain evidence="9">xwS2</strain>
    </source>
</reference>
<comment type="caution">
    <text evidence="8">The sequence shown here is derived from an EMBL/GenBank/DDBJ whole genome shotgun (WGS) entry which is preliminary data.</text>
</comment>
<feature type="chain" id="PRO_5018983345" description="1-phosphatidylinositol phosphodiesterase" evidence="6">
    <location>
        <begin position="24"/>
        <end position="360"/>
    </location>
</feature>
<feature type="domain" description="Phosphatidylinositol-specific phospholipase C X" evidence="7">
    <location>
        <begin position="50"/>
        <end position="197"/>
    </location>
</feature>
<dbReference type="RefSeq" id="WP_128321791.1">
    <property type="nucleotide sequence ID" value="NZ_QJRG01000033.1"/>
</dbReference>
<comment type="catalytic activity">
    <reaction evidence="1">
        <text>a 1,2-diacyl-sn-glycero-3-phospho-(1D-myo-inositol) = 1D-myo-inositol 1,2-cyclic phosphate + a 1,2-diacyl-sn-glycerol</text>
        <dbReference type="Rhea" id="RHEA:17093"/>
        <dbReference type="ChEBI" id="CHEBI:17815"/>
        <dbReference type="ChEBI" id="CHEBI:57880"/>
        <dbReference type="ChEBI" id="CHEBI:58484"/>
        <dbReference type="EC" id="4.6.1.13"/>
    </reaction>
</comment>
<protein>
    <recommendedName>
        <fullName evidence="3">1-phosphatidylinositol phosphodiesterase</fullName>
        <ecNumber evidence="2">4.6.1.13</ecNumber>
    </recommendedName>
    <alternativeName>
        <fullName evidence="4">Phosphatidylinositol diacylglycerol-lyase</fullName>
    </alternativeName>
    <alternativeName>
        <fullName evidence="5">Phosphatidylinositol-specific phospholipase C</fullName>
    </alternativeName>
</protein>
<evidence type="ECO:0000256" key="5">
    <source>
        <dbReference type="ARBA" id="ARBA00030782"/>
    </source>
</evidence>
<dbReference type="OrthoDB" id="7191982at2"/>
<dbReference type="AlphaFoldDB" id="A0A443ZZP9"/>
<accession>A0A443ZZP9</accession>
<dbReference type="SMART" id="SM00148">
    <property type="entry name" value="PLCXc"/>
    <property type="match status" value="1"/>
</dbReference>
<dbReference type="EMBL" id="QJRG01000033">
    <property type="protein sequence ID" value="RWU26663.1"/>
    <property type="molecule type" value="Genomic_DNA"/>
</dbReference>
<dbReference type="CDD" id="cd08586">
    <property type="entry name" value="PI-PLCc_BcPLC_like"/>
    <property type="match status" value="1"/>
</dbReference>
<name>A0A443ZZP9_9PSED</name>
<proteinExistence type="predicted"/>
<dbReference type="EC" id="4.6.1.13" evidence="2"/>
<sequence length="360" mass="40261">MPTIHHLISLGCLFLCLSQAATANPHLDGAYSHDVHDSFTDKSSWMKSIRDDVQLSELALPGTHDSATFDVSLFPIVDDIVVTQTLNFDEQLRYGIRVLDLRIRRTSDVFALHHGPVFLDKMFGSALRSIERFLKANPSETVLFRIKEEHTANSNVTVSLADVFDHYMKQFSSTYLKAPRNTVTLGEARGKFVVLSNISNLNPYGLNYSNFDIQDDFTLKTNWDLHEKYLKIRRQLHRAAAGDKNMFYVNYLSGSFGSFPYFVASGHSSSGTDAPRLSTGLLALGEVDWYPFFPRTTCVLRVCTISFEGTNTLARDDINDMNGPGPTQRTVGIIMADFPGESLIANIIANNHHPAHELGH</sequence>
<dbReference type="GO" id="GO:0004436">
    <property type="term" value="F:phosphatidylinositol diacylglycerol-lyase activity"/>
    <property type="evidence" value="ECO:0007669"/>
    <property type="project" value="UniProtKB-EC"/>
</dbReference>
<evidence type="ECO:0000313" key="9">
    <source>
        <dbReference type="Proteomes" id="UP000288983"/>
    </source>
</evidence>
<evidence type="ECO:0000256" key="1">
    <source>
        <dbReference type="ARBA" id="ARBA00001316"/>
    </source>
</evidence>
<dbReference type="InterPro" id="IPR000909">
    <property type="entry name" value="PLipase_C_PInositol-sp_X_dom"/>
</dbReference>
<dbReference type="GO" id="GO:0008081">
    <property type="term" value="F:phosphoric diester hydrolase activity"/>
    <property type="evidence" value="ECO:0007669"/>
    <property type="project" value="InterPro"/>
</dbReference>
<evidence type="ECO:0000313" key="8">
    <source>
        <dbReference type="EMBL" id="RWU26663.1"/>
    </source>
</evidence>
<dbReference type="PANTHER" id="PTHR13593">
    <property type="match status" value="1"/>
</dbReference>
<keyword evidence="6" id="KW-0732">Signal</keyword>
<dbReference type="Proteomes" id="UP000288983">
    <property type="component" value="Unassembled WGS sequence"/>
</dbReference>
<dbReference type="PANTHER" id="PTHR13593:SF113">
    <property type="entry name" value="SI:DKEY-266F7.9"/>
    <property type="match status" value="1"/>
</dbReference>
<dbReference type="GO" id="GO:0006629">
    <property type="term" value="P:lipid metabolic process"/>
    <property type="evidence" value="ECO:0007669"/>
    <property type="project" value="InterPro"/>
</dbReference>
<evidence type="ECO:0000256" key="4">
    <source>
        <dbReference type="ARBA" id="ARBA00030474"/>
    </source>
</evidence>
<evidence type="ECO:0000256" key="2">
    <source>
        <dbReference type="ARBA" id="ARBA00012581"/>
    </source>
</evidence>
<feature type="signal peptide" evidence="6">
    <location>
        <begin position="1"/>
        <end position="23"/>
    </location>
</feature>
<dbReference type="Gene3D" id="3.20.20.190">
    <property type="entry name" value="Phosphatidylinositol (PI) phosphodiesterase"/>
    <property type="match status" value="1"/>
</dbReference>
<dbReference type="SUPFAM" id="SSF51695">
    <property type="entry name" value="PLC-like phosphodiesterases"/>
    <property type="match status" value="1"/>
</dbReference>